<comment type="caution">
    <text evidence="1">The sequence shown here is derived from an EMBL/GenBank/DDBJ whole genome shotgun (WGS) entry which is preliminary data.</text>
</comment>
<dbReference type="RefSeq" id="WP_377552757.1">
    <property type="nucleotide sequence ID" value="NZ_JBHSBN010000040.1"/>
</dbReference>
<evidence type="ECO:0000313" key="1">
    <source>
        <dbReference type="EMBL" id="MFC4110392.1"/>
    </source>
</evidence>
<sequence length="310" mass="32207">MANPRIAAVRRELLVRYLDAWAPAALHRSRRVTVALAHAGEDDGGLAEGALRALAEFDDLLAGRRLTLVVLTATDDGLAGRLDAVQRALRTPPDLAVHVVTGEVGRLPAVLAAAGAAGAPTLTVLATADRPAPAPAAFAAFAAGRAAEALLLLGDPARTALDPRAVLRERGHPLVTAVELVADGDVELVAFGTSSGRGLDAFKDAMWAVDEFAGVRYRDPRDPAGHLLDVSLTPHPGPLRRELLAHLAATGPGTVTELRSFTGTETVYRPADTNRVLTALLAAGLVTRSPEHGRLAGDVLITPTAAPAEN</sequence>
<dbReference type="EMBL" id="JBHSBN010000040">
    <property type="protein sequence ID" value="MFC4110392.1"/>
    <property type="molecule type" value="Genomic_DNA"/>
</dbReference>
<proteinExistence type="predicted"/>
<name>A0ABV8KXG1_9ACTN</name>
<reference evidence="2" key="1">
    <citation type="journal article" date="2019" name="Int. J. Syst. Evol. Microbiol.">
        <title>The Global Catalogue of Microorganisms (GCM) 10K type strain sequencing project: providing services to taxonomists for standard genome sequencing and annotation.</title>
        <authorList>
            <consortium name="The Broad Institute Genomics Platform"/>
            <consortium name="The Broad Institute Genome Sequencing Center for Infectious Disease"/>
            <person name="Wu L."/>
            <person name="Ma J."/>
        </authorList>
    </citation>
    <scope>NUCLEOTIDE SEQUENCE [LARGE SCALE GENOMIC DNA]</scope>
    <source>
        <strain evidence="2">2902at01</strain>
    </source>
</reference>
<evidence type="ECO:0000313" key="2">
    <source>
        <dbReference type="Proteomes" id="UP001595868"/>
    </source>
</evidence>
<organism evidence="1 2">
    <name type="scientific">Micromonospora zhanjiangensis</name>
    <dbReference type="NCBI Taxonomy" id="1522057"/>
    <lineage>
        <taxon>Bacteria</taxon>
        <taxon>Bacillati</taxon>
        <taxon>Actinomycetota</taxon>
        <taxon>Actinomycetes</taxon>
        <taxon>Micromonosporales</taxon>
        <taxon>Micromonosporaceae</taxon>
        <taxon>Micromonospora</taxon>
    </lineage>
</organism>
<protein>
    <submittedName>
        <fullName evidence="1">Uncharacterized protein</fullName>
    </submittedName>
</protein>
<gene>
    <name evidence="1" type="ORF">ACFOX0_31295</name>
</gene>
<accession>A0ABV8KXG1</accession>
<dbReference type="Proteomes" id="UP001595868">
    <property type="component" value="Unassembled WGS sequence"/>
</dbReference>
<keyword evidence="2" id="KW-1185">Reference proteome</keyword>